<dbReference type="InterPro" id="IPR050129">
    <property type="entry name" value="Zn_alcohol_dh"/>
</dbReference>
<organism evidence="6 7">
    <name type="scientific">Oikopleura dioica</name>
    <name type="common">Tunicate</name>
    <dbReference type="NCBI Taxonomy" id="34765"/>
    <lineage>
        <taxon>Eukaryota</taxon>
        <taxon>Metazoa</taxon>
        <taxon>Chordata</taxon>
        <taxon>Tunicata</taxon>
        <taxon>Appendicularia</taxon>
        <taxon>Copelata</taxon>
        <taxon>Oikopleuridae</taxon>
        <taxon>Oikopleura</taxon>
    </lineage>
</organism>
<dbReference type="EMBL" id="OU015567">
    <property type="protein sequence ID" value="CAG5110588.1"/>
    <property type="molecule type" value="Genomic_DNA"/>
</dbReference>
<name>A0ABN7T0L2_OIKDI</name>
<keyword evidence="7" id="KW-1185">Reference proteome</keyword>
<dbReference type="Pfam" id="PF00107">
    <property type="entry name" value="ADH_zinc_N"/>
    <property type="match status" value="1"/>
</dbReference>
<dbReference type="InterPro" id="IPR011032">
    <property type="entry name" value="GroES-like_sf"/>
</dbReference>
<comment type="similarity">
    <text evidence="4">Belongs to the zinc-containing alcohol dehydrogenase family.</text>
</comment>
<dbReference type="SUPFAM" id="SSF51735">
    <property type="entry name" value="NAD(P)-binding Rossmann-fold domains"/>
    <property type="match status" value="1"/>
</dbReference>
<dbReference type="SUPFAM" id="SSF50129">
    <property type="entry name" value="GroES-like"/>
    <property type="match status" value="1"/>
</dbReference>
<evidence type="ECO:0000259" key="5">
    <source>
        <dbReference type="SMART" id="SM00829"/>
    </source>
</evidence>
<protein>
    <submittedName>
        <fullName evidence="6">Oidioi.mRNA.OKI2018_I69.chr2.g4974.t1.cds</fullName>
    </submittedName>
</protein>
<feature type="domain" description="Enoyl reductase (ER)" evidence="5">
    <location>
        <begin position="8"/>
        <end position="344"/>
    </location>
</feature>
<dbReference type="InterPro" id="IPR036291">
    <property type="entry name" value="NAD(P)-bd_dom_sf"/>
</dbReference>
<evidence type="ECO:0000313" key="7">
    <source>
        <dbReference type="Proteomes" id="UP001158576"/>
    </source>
</evidence>
<keyword evidence="1 4" id="KW-0479">Metal-binding</keyword>
<dbReference type="Pfam" id="PF08240">
    <property type="entry name" value="ADH_N"/>
    <property type="match status" value="1"/>
</dbReference>
<sequence>MRALIKRDPAEGFEFDENCPIDEPVGDECQIKVTAVSVCGSDINLWKWNDVARTIASLPFIPGHEAVGIVVKCGPEATHKIRQRVAVENHFYCENCCMCDAGRGDICNKMKQYGHGKGTTQGGCSELSNVSSKYLYPINSSITDEQACLIEPMGVAHNILERIDIVGQDLLVIGCGPVGLLAIACARGMGAKKIYAADVIADKLELAEKMGADRVIDVTKEDLHETIMKATNGEGIPRICEISGHAPTLSKCLKYMRKGGKLGLVGLPKSAVTFEDPLPDLIFKSLEIHSVHGRKIFHTWEECEKLIESGKVQPEMTVSHRVPLSDFKTAYDALLSGKACKIIMDPQN</sequence>
<dbReference type="InterPro" id="IPR013154">
    <property type="entry name" value="ADH-like_N"/>
</dbReference>
<dbReference type="PROSITE" id="PS00059">
    <property type="entry name" value="ADH_ZINC"/>
    <property type="match status" value="1"/>
</dbReference>
<dbReference type="InterPro" id="IPR013149">
    <property type="entry name" value="ADH-like_C"/>
</dbReference>
<dbReference type="Gene3D" id="3.40.50.720">
    <property type="entry name" value="NAD(P)-binding Rossmann-like Domain"/>
    <property type="match status" value="1"/>
</dbReference>
<evidence type="ECO:0000256" key="2">
    <source>
        <dbReference type="ARBA" id="ARBA00022833"/>
    </source>
</evidence>
<evidence type="ECO:0000256" key="3">
    <source>
        <dbReference type="ARBA" id="ARBA00023002"/>
    </source>
</evidence>
<comment type="cofactor">
    <cofactor evidence="4">
        <name>Zn(2+)</name>
        <dbReference type="ChEBI" id="CHEBI:29105"/>
    </cofactor>
</comment>
<dbReference type="InterPro" id="IPR002328">
    <property type="entry name" value="ADH_Zn_CS"/>
</dbReference>
<accession>A0ABN7T0L2</accession>
<dbReference type="Proteomes" id="UP001158576">
    <property type="component" value="Chromosome 2"/>
</dbReference>
<keyword evidence="3" id="KW-0560">Oxidoreductase</keyword>
<dbReference type="PANTHER" id="PTHR43401">
    <property type="entry name" value="L-THREONINE 3-DEHYDROGENASE"/>
    <property type="match status" value="1"/>
</dbReference>
<proteinExistence type="inferred from homology"/>
<dbReference type="Gene3D" id="3.90.180.10">
    <property type="entry name" value="Medium-chain alcohol dehydrogenases, catalytic domain"/>
    <property type="match status" value="1"/>
</dbReference>
<evidence type="ECO:0000256" key="1">
    <source>
        <dbReference type="ARBA" id="ARBA00022723"/>
    </source>
</evidence>
<evidence type="ECO:0000313" key="6">
    <source>
        <dbReference type="EMBL" id="CAG5110588.1"/>
    </source>
</evidence>
<gene>
    <name evidence="6" type="ORF">OKIOD_LOCUS13739</name>
</gene>
<keyword evidence="2 4" id="KW-0862">Zinc</keyword>
<dbReference type="SMART" id="SM00829">
    <property type="entry name" value="PKS_ER"/>
    <property type="match status" value="1"/>
</dbReference>
<dbReference type="InterPro" id="IPR020843">
    <property type="entry name" value="ER"/>
</dbReference>
<evidence type="ECO:0000256" key="4">
    <source>
        <dbReference type="RuleBase" id="RU361277"/>
    </source>
</evidence>
<reference evidence="6 7" key="1">
    <citation type="submission" date="2021-04" db="EMBL/GenBank/DDBJ databases">
        <authorList>
            <person name="Bliznina A."/>
        </authorList>
    </citation>
    <scope>NUCLEOTIDE SEQUENCE [LARGE SCALE GENOMIC DNA]</scope>
</reference>
<dbReference type="PANTHER" id="PTHR43401:SF2">
    <property type="entry name" value="L-THREONINE 3-DEHYDROGENASE"/>
    <property type="match status" value="1"/>
</dbReference>